<keyword evidence="12" id="KW-1185">Reference proteome</keyword>
<evidence type="ECO:0000256" key="2">
    <source>
        <dbReference type="ARBA" id="ARBA00006175"/>
    </source>
</evidence>
<evidence type="ECO:0000313" key="12">
    <source>
        <dbReference type="Proteomes" id="UP000076738"/>
    </source>
</evidence>
<keyword evidence="6 10" id="KW-1133">Transmembrane helix</keyword>
<dbReference type="Pfam" id="PF00230">
    <property type="entry name" value="MIP"/>
    <property type="match status" value="1"/>
</dbReference>
<protein>
    <submittedName>
        <fullName evidence="11">Aquaporin-like protein</fullName>
    </submittedName>
</protein>
<dbReference type="OrthoDB" id="3222at2759"/>
<feature type="transmembrane region" description="Helical" evidence="10">
    <location>
        <begin position="165"/>
        <end position="184"/>
    </location>
</feature>
<dbReference type="STRING" id="1330018.A0A167GAS4"/>
<feature type="transmembrane region" description="Helical" evidence="10">
    <location>
        <begin position="245"/>
        <end position="267"/>
    </location>
</feature>
<dbReference type="GO" id="GO:0005886">
    <property type="term" value="C:plasma membrane"/>
    <property type="evidence" value="ECO:0007669"/>
    <property type="project" value="TreeGrafter"/>
</dbReference>
<evidence type="ECO:0000256" key="3">
    <source>
        <dbReference type="ARBA" id="ARBA00022448"/>
    </source>
</evidence>
<comment type="catalytic activity">
    <reaction evidence="8">
        <text>H2O(in) = H2O(out)</text>
        <dbReference type="Rhea" id="RHEA:29667"/>
        <dbReference type="ChEBI" id="CHEBI:15377"/>
    </reaction>
</comment>
<dbReference type="EMBL" id="KV417344">
    <property type="protein sequence ID" value="KZO90361.1"/>
    <property type="molecule type" value="Genomic_DNA"/>
</dbReference>
<comment type="similarity">
    <text evidence="2 9">Belongs to the MIP/aquaporin (TC 1.A.8) family.</text>
</comment>
<evidence type="ECO:0000256" key="8">
    <source>
        <dbReference type="ARBA" id="ARBA00034651"/>
    </source>
</evidence>
<feature type="transmembrane region" description="Helical" evidence="10">
    <location>
        <begin position="196"/>
        <end position="217"/>
    </location>
</feature>
<dbReference type="GO" id="GO:0015254">
    <property type="term" value="F:glycerol channel activity"/>
    <property type="evidence" value="ECO:0007669"/>
    <property type="project" value="TreeGrafter"/>
</dbReference>
<organism evidence="11 12">
    <name type="scientific">Calocera viscosa (strain TUFC12733)</name>
    <dbReference type="NCBI Taxonomy" id="1330018"/>
    <lineage>
        <taxon>Eukaryota</taxon>
        <taxon>Fungi</taxon>
        <taxon>Dikarya</taxon>
        <taxon>Basidiomycota</taxon>
        <taxon>Agaricomycotina</taxon>
        <taxon>Dacrymycetes</taxon>
        <taxon>Dacrymycetales</taxon>
        <taxon>Dacrymycetaceae</taxon>
        <taxon>Calocera</taxon>
    </lineage>
</organism>
<dbReference type="InterPro" id="IPR000425">
    <property type="entry name" value="MIP"/>
</dbReference>
<evidence type="ECO:0000256" key="9">
    <source>
        <dbReference type="RuleBase" id="RU000477"/>
    </source>
</evidence>
<keyword evidence="4 9" id="KW-0812">Transmembrane</keyword>
<dbReference type="PANTHER" id="PTHR43829:SF9">
    <property type="entry name" value="AQUAPORIN-9"/>
    <property type="match status" value="1"/>
</dbReference>
<dbReference type="AlphaFoldDB" id="A0A167GAS4"/>
<reference evidence="11 12" key="1">
    <citation type="journal article" date="2016" name="Mol. Biol. Evol.">
        <title>Comparative Genomics of Early-Diverging Mushroom-Forming Fungi Provides Insights into the Origins of Lignocellulose Decay Capabilities.</title>
        <authorList>
            <person name="Nagy L.G."/>
            <person name="Riley R."/>
            <person name="Tritt A."/>
            <person name="Adam C."/>
            <person name="Daum C."/>
            <person name="Floudas D."/>
            <person name="Sun H."/>
            <person name="Yadav J.S."/>
            <person name="Pangilinan J."/>
            <person name="Larsson K.H."/>
            <person name="Matsuura K."/>
            <person name="Barry K."/>
            <person name="Labutti K."/>
            <person name="Kuo R."/>
            <person name="Ohm R.A."/>
            <person name="Bhattacharya S.S."/>
            <person name="Shirouzu T."/>
            <person name="Yoshinaga Y."/>
            <person name="Martin F.M."/>
            <person name="Grigoriev I.V."/>
            <person name="Hibbett D.S."/>
        </authorList>
    </citation>
    <scope>NUCLEOTIDE SEQUENCE [LARGE SCALE GENOMIC DNA]</scope>
    <source>
        <strain evidence="11 12">TUFC12733</strain>
    </source>
</reference>
<keyword evidence="5" id="KW-0677">Repeat</keyword>
<dbReference type="SUPFAM" id="SSF81338">
    <property type="entry name" value="Aquaporin-like"/>
    <property type="match status" value="1"/>
</dbReference>
<dbReference type="InterPro" id="IPR023271">
    <property type="entry name" value="Aquaporin-like"/>
</dbReference>
<comment type="subcellular location">
    <subcellularLocation>
        <location evidence="1">Membrane</location>
        <topology evidence="1">Multi-pass membrane protein</topology>
    </subcellularLocation>
</comment>
<evidence type="ECO:0000256" key="6">
    <source>
        <dbReference type="ARBA" id="ARBA00022989"/>
    </source>
</evidence>
<name>A0A167GAS4_CALVF</name>
<gene>
    <name evidence="11" type="ORF">CALVIDRAFT_547602</name>
</gene>
<dbReference type="PRINTS" id="PR00783">
    <property type="entry name" value="MINTRINSICP"/>
</dbReference>
<evidence type="ECO:0000256" key="7">
    <source>
        <dbReference type="ARBA" id="ARBA00023136"/>
    </source>
</evidence>
<evidence type="ECO:0000256" key="1">
    <source>
        <dbReference type="ARBA" id="ARBA00004141"/>
    </source>
</evidence>
<keyword evidence="3 9" id="KW-0813">Transport</keyword>
<dbReference type="PANTHER" id="PTHR43829">
    <property type="entry name" value="AQUAPORIN OR AQUAGLYCEROPORIN RELATED"/>
    <property type="match status" value="1"/>
</dbReference>
<evidence type="ECO:0000256" key="10">
    <source>
        <dbReference type="SAM" id="Phobius"/>
    </source>
</evidence>
<keyword evidence="7 10" id="KW-0472">Membrane</keyword>
<evidence type="ECO:0000256" key="4">
    <source>
        <dbReference type="ARBA" id="ARBA00022692"/>
    </source>
</evidence>
<dbReference type="Gene3D" id="1.20.1080.10">
    <property type="entry name" value="Glycerol uptake facilitator protein"/>
    <property type="match status" value="1"/>
</dbReference>
<accession>A0A167GAS4</accession>
<evidence type="ECO:0000256" key="5">
    <source>
        <dbReference type="ARBA" id="ARBA00022737"/>
    </source>
</evidence>
<evidence type="ECO:0000313" key="11">
    <source>
        <dbReference type="EMBL" id="KZO90361.1"/>
    </source>
</evidence>
<dbReference type="InterPro" id="IPR050363">
    <property type="entry name" value="MIP/Aquaporin"/>
</dbReference>
<dbReference type="Proteomes" id="UP000076738">
    <property type="component" value="Unassembled WGS sequence"/>
</dbReference>
<dbReference type="GO" id="GO:0015250">
    <property type="term" value="F:water channel activity"/>
    <property type="evidence" value="ECO:0007669"/>
    <property type="project" value="TreeGrafter"/>
</dbReference>
<proteinExistence type="inferred from homology"/>
<sequence length="290" mass="30899">MSKEKPSAEFDVECAAPTQRPALHRYSDLFLELGAEFVGTMILCAFGTGGNCQYVVGSPTFDTYATVPIGWAVGIALGAGFSGNRSGGHINPAVTAMLALVGKIPAWKFPLYGLAQLAGGFCGAAISYGVYYTDIAAIDPDRTIAKTAGLFGTYPEASSPAFSCWLAEFFPASILIGVVLYLVCMKAKPAFGVVPLVLFVTLLGIGCTFGSTTSFSINPARDLGPRLLTYAAGYGSDVWTYKDEYWIWGGQMGAFSASLFVAAVYWVHRAVENDEDEDLPTPPVELEERA</sequence>